<dbReference type="InterPro" id="IPR027038">
    <property type="entry name" value="RanGap"/>
</dbReference>
<evidence type="ECO:0000256" key="1">
    <source>
        <dbReference type="ARBA" id="ARBA00022468"/>
    </source>
</evidence>
<gene>
    <name evidence="4" type="ORF">PHLGIDRAFT_459944</name>
</gene>
<dbReference type="SMART" id="SM00368">
    <property type="entry name" value="LRR_RI"/>
    <property type="match status" value="3"/>
</dbReference>
<organism evidence="4 5">
    <name type="scientific">Phlebiopsis gigantea (strain 11061_1 CR5-6)</name>
    <name type="common">White-rot fungus</name>
    <name type="synonym">Peniophora gigantea</name>
    <dbReference type="NCBI Taxonomy" id="745531"/>
    <lineage>
        <taxon>Eukaryota</taxon>
        <taxon>Fungi</taxon>
        <taxon>Dikarya</taxon>
        <taxon>Basidiomycota</taxon>
        <taxon>Agaricomycotina</taxon>
        <taxon>Agaricomycetes</taxon>
        <taxon>Polyporales</taxon>
        <taxon>Phanerochaetaceae</taxon>
        <taxon>Phlebiopsis</taxon>
    </lineage>
</organism>
<dbReference type="PANTHER" id="PTHR24113">
    <property type="entry name" value="RAN GTPASE-ACTIVATING PROTEIN 1"/>
    <property type="match status" value="1"/>
</dbReference>
<dbReference type="PANTHER" id="PTHR24113:SF12">
    <property type="entry name" value="RAN GTPASE-ACTIVATING PROTEIN 1"/>
    <property type="match status" value="1"/>
</dbReference>
<keyword evidence="2" id="KW-0433">Leucine-rich repeat</keyword>
<dbReference type="GO" id="GO:0006913">
    <property type="term" value="P:nucleocytoplasmic transport"/>
    <property type="evidence" value="ECO:0007669"/>
    <property type="project" value="TreeGrafter"/>
</dbReference>
<sequence>MFGLPGQNDRHTVYISLDNVLHGIEGAREIFNLIVKRSLVTGITLNHHRLGDEGVEELCRLLSLPNSSRYRHHISRIDLGDNCMTDKGLEAISSYLLDNRRLKEVILQNNHFTWEQNTLSHFVTAINSSCLGTLTLNTTPRGDVSVPYILAHLTTPYLKTLRLAITQLTASSVPHIVDFISSSRCRLRTLVLSGNLLQLHGLNTLIAAMSDNFTLCTVDIYGNSEISGDTTHIYALKKAVEDRNRVLQECVARQALVLLRTSRVLLLQARAPRPESACSSSSSTSSSSSSSVLPMELQQHILSFNAPHLSTTQHLCIFNFASDPSTLPPLDTERHAPCLADPSAMPSDPLSGPPRLCENGTCMGAMDSISCKRENIKDDWLISVGCDVPDPTAMTDKLLREL</sequence>
<keyword evidence="3" id="KW-0677">Repeat</keyword>
<proteinExistence type="predicted"/>
<evidence type="ECO:0000256" key="2">
    <source>
        <dbReference type="ARBA" id="ARBA00022614"/>
    </source>
</evidence>
<dbReference type="STRING" id="745531.A0A0C3RXD2"/>
<dbReference type="InterPro" id="IPR001611">
    <property type="entry name" value="Leu-rich_rpt"/>
</dbReference>
<evidence type="ECO:0000313" key="4">
    <source>
        <dbReference type="EMBL" id="KIP06486.1"/>
    </source>
</evidence>
<evidence type="ECO:0008006" key="6">
    <source>
        <dbReference type="Google" id="ProtNLM"/>
    </source>
</evidence>
<dbReference type="GO" id="GO:0048471">
    <property type="term" value="C:perinuclear region of cytoplasm"/>
    <property type="evidence" value="ECO:0007669"/>
    <property type="project" value="TreeGrafter"/>
</dbReference>
<dbReference type="GO" id="GO:0005096">
    <property type="term" value="F:GTPase activator activity"/>
    <property type="evidence" value="ECO:0007669"/>
    <property type="project" value="UniProtKB-KW"/>
</dbReference>
<dbReference type="Pfam" id="PF13516">
    <property type="entry name" value="LRR_6"/>
    <property type="match status" value="1"/>
</dbReference>
<dbReference type="InterPro" id="IPR032675">
    <property type="entry name" value="LRR_dom_sf"/>
</dbReference>
<evidence type="ECO:0000256" key="3">
    <source>
        <dbReference type="ARBA" id="ARBA00022737"/>
    </source>
</evidence>
<dbReference type="OrthoDB" id="120976at2759"/>
<accession>A0A0C3RXD2</accession>
<name>A0A0C3RXD2_PHLG1</name>
<dbReference type="EMBL" id="KN840517">
    <property type="protein sequence ID" value="KIP06486.1"/>
    <property type="molecule type" value="Genomic_DNA"/>
</dbReference>
<dbReference type="GO" id="GO:0005634">
    <property type="term" value="C:nucleus"/>
    <property type="evidence" value="ECO:0007669"/>
    <property type="project" value="TreeGrafter"/>
</dbReference>
<dbReference type="Proteomes" id="UP000053257">
    <property type="component" value="Unassembled WGS sequence"/>
</dbReference>
<protein>
    <recommendedName>
        <fullName evidence="6">RNI-like protein</fullName>
    </recommendedName>
</protein>
<keyword evidence="5" id="KW-1185">Reference proteome</keyword>
<dbReference type="GO" id="GO:0005829">
    <property type="term" value="C:cytosol"/>
    <property type="evidence" value="ECO:0007669"/>
    <property type="project" value="TreeGrafter"/>
</dbReference>
<dbReference type="SUPFAM" id="SSF52047">
    <property type="entry name" value="RNI-like"/>
    <property type="match status" value="1"/>
</dbReference>
<dbReference type="Gene3D" id="3.80.10.10">
    <property type="entry name" value="Ribonuclease Inhibitor"/>
    <property type="match status" value="2"/>
</dbReference>
<dbReference type="AlphaFoldDB" id="A0A0C3RXD2"/>
<dbReference type="GO" id="GO:0031267">
    <property type="term" value="F:small GTPase binding"/>
    <property type="evidence" value="ECO:0007669"/>
    <property type="project" value="TreeGrafter"/>
</dbReference>
<dbReference type="HOGENOM" id="CLU_028411_0_0_1"/>
<evidence type="ECO:0000313" key="5">
    <source>
        <dbReference type="Proteomes" id="UP000053257"/>
    </source>
</evidence>
<reference evidence="4 5" key="1">
    <citation type="journal article" date="2014" name="PLoS Genet.">
        <title>Analysis of the Phlebiopsis gigantea genome, transcriptome and secretome provides insight into its pioneer colonization strategies of wood.</title>
        <authorList>
            <person name="Hori C."/>
            <person name="Ishida T."/>
            <person name="Igarashi K."/>
            <person name="Samejima M."/>
            <person name="Suzuki H."/>
            <person name="Master E."/>
            <person name="Ferreira P."/>
            <person name="Ruiz-Duenas F.J."/>
            <person name="Held B."/>
            <person name="Canessa P."/>
            <person name="Larrondo L.F."/>
            <person name="Schmoll M."/>
            <person name="Druzhinina I.S."/>
            <person name="Kubicek C.P."/>
            <person name="Gaskell J.A."/>
            <person name="Kersten P."/>
            <person name="St John F."/>
            <person name="Glasner J."/>
            <person name="Sabat G."/>
            <person name="Splinter BonDurant S."/>
            <person name="Syed K."/>
            <person name="Yadav J."/>
            <person name="Mgbeahuruike A.C."/>
            <person name="Kovalchuk A."/>
            <person name="Asiegbu F.O."/>
            <person name="Lackner G."/>
            <person name="Hoffmeister D."/>
            <person name="Rencoret J."/>
            <person name="Gutierrez A."/>
            <person name="Sun H."/>
            <person name="Lindquist E."/>
            <person name="Barry K."/>
            <person name="Riley R."/>
            <person name="Grigoriev I.V."/>
            <person name="Henrissat B."/>
            <person name="Kues U."/>
            <person name="Berka R.M."/>
            <person name="Martinez A.T."/>
            <person name="Covert S.F."/>
            <person name="Blanchette R.A."/>
            <person name="Cullen D."/>
        </authorList>
    </citation>
    <scope>NUCLEOTIDE SEQUENCE [LARGE SCALE GENOMIC DNA]</scope>
    <source>
        <strain evidence="4 5">11061_1 CR5-6</strain>
    </source>
</reference>
<keyword evidence="1" id="KW-0343">GTPase activation</keyword>